<dbReference type="RefSeq" id="WP_310519475.1">
    <property type="nucleotide sequence ID" value="NZ_BAABBS010000001.1"/>
</dbReference>
<dbReference type="Gene3D" id="1.20.910.10">
    <property type="entry name" value="Heme oxygenase-like"/>
    <property type="match status" value="1"/>
</dbReference>
<proteinExistence type="predicted"/>
<name>A0ABU1FG88_9MICO</name>
<organism evidence="2 3">
    <name type="scientific">Agromyces indicus</name>
    <dbReference type="NCBI Taxonomy" id="758919"/>
    <lineage>
        <taxon>Bacteria</taxon>
        <taxon>Bacillati</taxon>
        <taxon>Actinomycetota</taxon>
        <taxon>Actinomycetes</taxon>
        <taxon>Micrococcales</taxon>
        <taxon>Microbacteriaceae</taxon>
        <taxon>Agromyces</taxon>
    </lineage>
</organism>
<evidence type="ECO:0000313" key="2">
    <source>
        <dbReference type="EMBL" id="MDR5690779.1"/>
    </source>
</evidence>
<accession>A0ABU1FG88</accession>
<evidence type="ECO:0000256" key="1">
    <source>
        <dbReference type="SAM" id="MobiDB-lite"/>
    </source>
</evidence>
<gene>
    <name evidence="2" type="ORF">RH861_01755</name>
</gene>
<sequence>MTLTDAPTPIDPGHDEEPTGHGASDPMRPMSPPSPRGPLSAALLRTMTHQRLAGLDLVDASATGALARTRDVLDDDDIQLALFLLYELHYGGIEGVPDSWEWEPRLLQVRLDLERAFELALRRTVPQPTATRGVPEALFELTSLDDTPGLSAWVERDATEEQVREVLACRSIYTLKEADPHTWAIPRLHGRAKVALVEIQADEYGDGRPERQHAALYGAALRAAGLDDRYGAYADHVPARVFASMNLMSFFGLHRRWRGAIVGHLAAYEMTSSLPCRAYARGLRRLGFDPQVVEYFDEHVEADAVHEQLAANDLAGGLAETEPALVDDILFGASACLTIDGRLWGGLREAFERGESALRMPLP</sequence>
<dbReference type="Proteomes" id="UP001260072">
    <property type="component" value="Unassembled WGS sequence"/>
</dbReference>
<dbReference type="Pfam" id="PF14518">
    <property type="entry name" value="Haem_oxygenas_2"/>
    <property type="match status" value="1"/>
</dbReference>
<dbReference type="SMART" id="SM01236">
    <property type="entry name" value="Haem_oxygenase_2"/>
    <property type="match status" value="1"/>
</dbReference>
<evidence type="ECO:0000313" key="3">
    <source>
        <dbReference type="Proteomes" id="UP001260072"/>
    </source>
</evidence>
<dbReference type="InterPro" id="IPR016084">
    <property type="entry name" value="Haem_Oase-like_multi-hlx"/>
</dbReference>
<comment type="caution">
    <text evidence="2">The sequence shown here is derived from an EMBL/GenBank/DDBJ whole genome shotgun (WGS) entry which is preliminary data.</text>
</comment>
<dbReference type="EMBL" id="JAVKGS010000001">
    <property type="protein sequence ID" value="MDR5690779.1"/>
    <property type="molecule type" value="Genomic_DNA"/>
</dbReference>
<dbReference type="SUPFAM" id="SSF48613">
    <property type="entry name" value="Heme oxygenase-like"/>
    <property type="match status" value="1"/>
</dbReference>
<feature type="region of interest" description="Disordered" evidence="1">
    <location>
        <begin position="1"/>
        <end position="40"/>
    </location>
</feature>
<reference evidence="3" key="1">
    <citation type="submission" date="2023-07" db="EMBL/GenBank/DDBJ databases">
        <title>Description of three actinobacteria isolated from air of manufacturing shop in a pharmaceutical factory.</title>
        <authorList>
            <person name="Zhang D.-F."/>
        </authorList>
    </citation>
    <scope>NUCLEOTIDE SEQUENCE [LARGE SCALE GENOMIC DNA]</scope>
    <source>
        <strain evidence="3">CCTCC AB 2011122</strain>
    </source>
</reference>
<keyword evidence="3" id="KW-1185">Reference proteome</keyword>
<protein>
    <submittedName>
        <fullName evidence="2">Iron-containing redox enzyme family protein</fullName>
    </submittedName>
</protein>